<accession>A0ABR4D1I4</accession>
<dbReference type="Pfam" id="PF11790">
    <property type="entry name" value="Glyco_hydro_cc"/>
    <property type="match status" value="1"/>
</dbReference>
<dbReference type="PANTHER" id="PTHR34154">
    <property type="entry name" value="ALKALI-SENSITIVE LINKAGE PROTEIN 1"/>
    <property type="match status" value="1"/>
</dbReference>
<evidence type="ECO:0000259" key="2">
    <source>
        <dbReference type="Pfam" id="PF11790"/>
    </source>
</evidence>
<dbReference type="Gene3D" id="3.20.20.80">
    <property type="entry name" value="Glycosidases"/>
    <property type="match status" value="1"/>
</dbReference>
<dbReference type="Proteomes" id="UP001595075">
    <property type="component" value="Unassembled WGS sequence"/>
</dbReference>
<dbReference type="SUPFAM" id="SSF51445">
    <property type="entry name" value="(Trans)glycosidases"/>
    <property type="match status" value="1"/>
</dbReference>
<organism evidence="3 4">
    <name type="scientific">Oculimacula yallundae</name>
    <dbReference type="NCBI Taxonomy" id="86028"/>
    <lineage>
        <taxon>Eukaryota</taxon>
        <taxon>Fungi</taxon>
        <taxon>Dikarya</taxon>
        <taxon>Ascomycota</taxon>
        <taxon>Pezizomycotina</taxon>
        <taxon>Leotiomycetes</taxon>
        <taxon>Helotiales</taxon>
        <taxon>Ploettnerulaceae</taxon>
        <taxon>Oculimacula</taxon>
    </lineage>
</organism>
<feature type="chain" id="PRO_5045320042" description="Asl1-like glycosyl hydrolase catalytic domain-containing protein" evidence="1">
    <location>
        <begin position="21"/>
        <end position="318"/>
    </location>
</feature>
<evidence type="ECO:0000313" key="4">
    <source>
        <dbReference type="Proteomes" id="UP001595075"/>
    </source>
</evidence>
<dbReference type="PANTHER" id="PTHR34154:SF3">
    <property type="entry name" value="ALKALI-SENSITIVE LINKAGE PROTEIN 1"/>
    <property type="match status" value="1"/>
</dbReference>
<proteinExistence type="predicted"/>
<keyword evidence="4" id="KW-1185">Reference proteome</keyword>
<gene>
    <name evidence="3" type="ORF">VTL71DRAFT_961</name>
</gene>
<reference evidence="3 4" key="1">
    <citation type="journal article" date="2024" name="Commun. Biol.">
        <title>Comparative genomic analysis of thermophilic fungi reveals convergent evolutionary adaptations and gene losses.</title>
        <authorList>
            <person name="Steindorff A.S."/>
            <person name="Aguilar-Pontes M.V."/>
            <person name="Robinson A.J."/>
            <person name="Andreopoulos B."/>
            <person name="LaButti K."/>
            <person name="Kuo A."/>
            <person name="Mondo S."/>
            <person name="Riley R."/>
            <person name="Otillar R."/>
            <person name="Haridas S."/>
            <person name="Lipzen A."/>
            <person name="Grimwood J."/>
            <person name="Schmutz J."/>
            <person name="Clum A."/>
            <person name="Reid I.D."/>
            <person name="Moisan M.C."/>
            <person name="Butler G."/>
            <person name="Nguyen T.T.M."/>
            <person name="Dewar K."/>
            <person name="Conant G."/>
            <person name="Drula E."/>
            <person name="Henrissat B."/>
            <person name="Hansel C."/>
            <person name="Singer S."/>
            <person name="Hutchinson M.I."/>
            <person name="de Vries R.P."/>
            <person name="Natvig D.O."/>
            <person name="Powell A.J."/>
            <person name="Tsang A."/>
            <person name="Grigoriev I.V."/>
        </authorList>
    </citation>
    <scope>NUCLEOTIDE SEQUENCE [LARGE SCALE GENOMIC DNA]</scope>
    <source>
        <strain evidence="3 4">CBS 494.80</strain>
    </source>
</reference>
<evidence type="ECO:0000256" key="1">
    <source>
        <dbReference type="SAM" id="SignalP"/>
    </source>
</evidence>
<feature type="signal peptide" evidence="1">
    <location>
        <begin position="1"/>
        <end position="20"/>
    </location>
</feature>
<sequence>MRLSTSALLLAAATATVISAQTTYRTSSKRGLVFVPPKIAKNQHDNQIWVEKGSDLTWYYNYEVQPSAAYLNRTQEEFEFVPMLWTTSTTFYSSVKALIDGGRKISHVLAYNEPDGEGSTGGSNIDPATAAKNWISQIEPLRKLGVKVGAPAVTGSPRGFTWLEEFFTSCASQGTNCTIDFIPIHWYGDFGGLASHMGHVNATYPNVTQWITEYALNDQPLEPTQAFFNMSAEYFDRMDSVGRYTYFGSFRSDVSNVGPNAAMLTQKGELTDIGSWYLGGAATNKIPKAGKDNGANRFSSSAWGLAAFLSFAAAFIAL</sequence>
<comment type="caution">
    <text evidence="3">The sequence shown here is derived from an EMBL/GenBank/DDBJ whole genome shotgun (WGS) entry which is preliminary data.</text>
</comment>
<name>A0ABR4D1I4_9HELO</name>
<protein>
    <recommendedName>
        <fullName evidence="2">Asl1-like glycosyl hydrolase catalytic domain-containing protein</fullName>
    </recommendedName>
</protein>
<dbReference type="InterPro" id="IPR017853">
    <property type="entry name" value="GH"/>
</dbReference>
<dbReference type="EMBL" id="JAZHXI010000001">
    <property type="protein sequence ID" value="KAL2076018.1"/>
    <property type="molecule type" value="Genomic_DNA"/>
</dbReference>
<evidence type="ECO:0000313" key="3">
    <source>
        <dbReference type="EMBL" id="KAL2076018.1"/>
    </source>
</evidence>
<keyword evidence="1" id="KW-0732">Signal</keyword>
<feature type="domain" description="Asl1-like glycosyl hydrolase catalytic" evidence="2">
    <location>
        <begin position="42"/>
        <end position="277"/>
    </location>
</feature>
<dbReference type="InterPro" id="IPR024655">
    <property type="entry name" value="Asl1_glyco_hydro_catalytic"/>
</dbReference>
<dbReference type="InterPro" id="IPR053183">
    <property type="entry name" value="ASL1"/>
</dbReference>